<dbReference type="EMBL" id="CP034413">
    <property type="protein sequence ID" value="QCI59296.1"/>
    <property type="molecule type" value="Genomic_DNA"/>
</dbReference>
<accession>A0A4D7ATK7</accession>
<gene>
    <name evidence="2" type="ORF">EIO64_08690</name>
</gene>
<protein>
    <submittedName>
        <fullName evidence="2">Uncharacterized protein</fullName>
    </submittedName>
</protein>
<reference evidence="3" key="1">
    <citation type="submission" date="2018-12" db="EMBL/GenBank/DDBJ databases">
        <title>Dusodibacter welbiota gen. nov., sp. nov., isolated from human faeces and emended description of the Oscillibacter genus.</title>
        <authorList>
            <person name="Le Roy T."/>
            <person name="Van der Smissen P."/>
            <person name="Delzenne N."/>
            <person name="Muccioli G."/>
            <person name="Collet J.F."/>
            <person name="Cani P.D."/>
        </authorList>
    </citation>
    <scope>NUCLEOTIDE SEQUENCE [LARGE SCALE GENOMIC DNA]</scope>
    <source>
        <strain evidence="3">J115</strain>
    </source>
</reference>
<organism evidence="2 3">
    <name type="scientific">Dysosmobacter welbionis</name>
    <dbReference type="NCBI Taxonomy" id="2093857"/>
    <lineage>
        <taxon>Bacteria</taxon>
        <taxon>Bacillati</taxon>
        <taxon>Bacillota</taxon>
        <taxon>Clostridia</taxon>
        <taxon>Eubacteriales</taxon>
        <taxon>Oscillospiraceae</taxon>
        <taxon>Dysosmobacter</taxon>
    </lineage>
</organism>
<proteinExistence type="predicted"/>
<dbReference type="KEGG" id="obj:EIO64_08690"/>
<keyword evidence="3" id="KW-1185">Reference proteome</keyword>
<dbReference type="GeneID" id="89523084"/>
<sequence length="132" mass="14662">MPILGERFYQISNAIFCYDLKPIPLAVYSYLVCCAGQKELCWPSIKTIALQLFGKRCEGRSQAISGSRIHPQGGNQQADAPRRKLAAEQQPLLHPAAACAFHRRASCKQEIHHRRCCGGSVSAKQRIARESP</sequence>
<evidence type="ECO:0000313" key="3">
    <source>
        <dbReference type="Proteomes" id="UP000298642"/>
    </source>
</evidence>
<feature type="region of interest" description="Disordered" evidence="1">
    <location>
        <begin position="64"/>
        <end position="83"/>
    </location>
</feature>
<evidence type="ECO:0000313" key="2">
    <source>
        <dbReference type="EMBL" id="QCI59296.1"/>
    </source>
</evidence>
<name>A0A4D7ATK7_9FIRM</name>
<dbReference type="Proteomes" id="UP000298642">
    <property type="component" value="Chromosome"/>
</dbReference>
<evidence type="ECO:0000256" key="1">
    <source>
        <dbReference type="SAM" id="MobiDB-lite"/>
    </source>
</evidence>
<dbReference type="AlphaFoldDB" id="A0A4D7ATK7"/>
<dbReference type="RefSeq" id="WP_136891234.1">
    <property type="nucleotide sequence ID" value="NZ_CP034413.3"/>
</dbReference>